<evidence type="ECO:0000313" key="1">
    <source>
        <dbReference type="EMBL" id="KAH9305008.1"/>
    </source>
</evidence>
<dbReference type="Proteomes" id="UP000824469">
    <property type="component" value="Unassembled WGS sequence"/>
</dbReference>
<evidence type="ECO:0000313" key="2">
    <source>
        <dbReference type="Proteomes" id="UP000824469"/>
    </source>
</evidence>
<feature type="non-terminal residue" evidence="1">
    <location>
        <position position="1"/>
    </location>
</feature>
<name>A0AA38CUL6_TAXCH</name>
<proteinExistence type="predicted"/>
<dbReference type="InterPro" id="IPR042160">
    <property type="entry name" value="HD-Zip_IV"/>
</dbReference>
<dbReference type="AlphaFoldDB" id="A0AA38CUL6"/>
<sequence>AQQDHTYNAIIRVENDSLQNENLTLHEAVSIVICPNCGGPSLAGYMSYSEQHLHLENSHLKDE</sequence>
<reference evidence="1 2" key="1">
    <citation type="journal article" date="2021" name="Nat. Plants">
        <title>The Taxus genome provides insights into paclitaxel biosynthesis.</title>
        <authorList>
            <person name="Xiong X."/>
            <person name="Gou J."/>
            <person name="Liao Q."/>
            <person name="Li Y."/>
            <person name="Zhou Q."/>
            <person name="Bi G."/>
            <person name="Li C."/>
            <person name="Du R."/>
            <person name="Wang X."/>
            <person name="Sun T."/>
            <person name="Guo L."/>
            <person name="Liang H."/>
            <person name="Lu P."/>
            <person name="Wu Y."/>
            <person name="Zhang Z."/>
            <person name="Ro D.K."/>
            <person name="Shang Y."/>
            <person name="Huang S."/>
            <person name="Yan J."/>
        </authorList>
    </citation>
    <scope>NUCLEOTIDE SEQUENCE [LARGE SCALE GENOMIC DNA]</scope>
    <source>
        <strain evidence="1">Ta-2019</strain>
    </source>
</reference>
<organism evidence="1 2">
    <name type="scientific">Taxus chinensis</name>
    <name type="common">Chinese yew</name>
    <name type="synonym">Taxus wallichiana var. chinensis</name>
    <dbReference type="NCBI Taxonomy" id="29808"/>
    <lineage>
        <taxon>Eukaryota</taxon>
        <taxon>Viridiplantae</taxon>
        <taxon>Streptophyta</taxon>
        <taxon>Embryophyta</taxon>
        <taxon>Tracheophyta</taxon>
        <taxon>Spermatophyta</taxon>
        <taxon>Pinopsida</taxon>
        <taxon>Pinidae</taxon>
        <taxon>Conifers II</taxon>
        <taxon>Cupressales</taxon>
        <taxon>Taxaceae</taxon>
        <taxon>Taxus</taxon>
    </lineage>
</organism>
<keyword evidence="2" id="KW-1185">Reference proteome</keyword>
<comment type="caution">
    <text evidence="1">The sequence shown here is derived from an EMBL/GenBank/DDBJ whole genome shotgun (WGS) entry which is preliminary data.</text>
</comment>
<dbReference type="PANTHER" id="PTHR45654">
    <property type="entry name" value="HOMEOBOX-LEUCINE ZIPPER PROTEIN MERISTEM L1"/>
    <property type="match status" value="1"/>
</dbReference>
<dbReference type="PANTHER" id="PTHR45654:SF11">
    <property type="entry name" value="HOMEOBOX-LEUCINE ZIPPER PROTEIN HDG5"/>
    <property type="match status" value="1"/>
</dbReference>
<feature type="non-terminal residue" evidence="1">
    <location>
        <position position="63"/>
    </location>
</feature>
<accession>A0AA38CUL6</accession>
<gene>
    <name evidence="1" type="ORF">KI387_009412</name>
</gene>
<protein>
    <submittedName>
        <fullName evidence="1">Uncharacterized protein</fullName>
    </submittedName>
</protein>
<dbReference type="EMBL" id="JAHRHJ020000008">
    <property type="protein sequence ID" value="KAH9305008.1"/>
    <property type="molecule type" value="Genomic_DNA"/>
</dbReference>